<sequence>MEGCASSPAATLQFVLPRGRVGHLNLQLRFEEIQGNEADTFMVPRNTLRDSDCAALDLNGRVSFSTNVQQKKRVWRQREEGRLVHVKVNIGLLLWCWGLMRLMTGTEVVRCEGEVCGAVPVLKGLWCAVSGCGCQCMRLDVATDLIPVVGSAKSLAQAETNNEVLLVLRLAYHHSVPAYRELDSMGRGKQQWRDRSQPSSGYGGWQSYANERMYKGRGKTWDYQDDYNMAPSWPRQPASLFPTFEMMKVDEGEERWPQRPQGEEQEVLASSTGYVKDVQKTLNGIRKTETKSRKLDQELEAVEAKWKQYQKELQAAFITERTKYIEKKAKIEKEVTENQQAKLEALKELQDIFSDPAKDRRPQAKTIDKDALKELEKLLQQTEPTAGDGIADAIAGTFRDDGRSKEEKRKNILEAIAKHKAKLEVATTPPRRSTRQAPRTPPPPDPHHSHAAMDVDKEMPSYGKEEEAEIDDPYIVSPSLASARPSPSAKESRSRSMSSVRQPVKLKGRTPKPKPAEEKALTQRLEARRSQMKSATDHDLIEDSDEEDLLQSLHKESGPRESEADVEWLADKIHDVLDLHELVVQACYWVWEQTQGSLTVLSLAWQNTLALVQFLMLALIIGSASRQRLRGSPLMKPVRMLCWGLLLPVCVMARPGDANGHRANAAGSAGPMSREAEMEEWRAGLLTMREQMIHAANRAIWELPLQHSSGEAPLPVYTTNSYELEDVEEDQEADGAEIHITLWLATPYFEAETVDLQMRLPLTVGAVQEALQESTRNTPAFVDKMIPTEPQVHDLYASFVGVISGVELSDKVTLLIDARSLDGTVYAVYHTGPVTRHSMLQHLPYEQTLAVDVYAFGRRDPLEDGFSIQAVQGGLVKMMPLGQHCRWSDTLEHRLRAPNRWNPNVEPPGCLPGEHDVFQTNMDQCLYERLAADDRPPDVVAEELFNIEFEAAWTVTPHPPVRLLAYCGHRIHSQIAVLEWDQHPLLETTVIFLDLRGLALFPQWLALDGNIFNPTTYLDGLQSRTPDGWTNVVQGGEPIEPGTMVRVRHGEVITIYMQRTEVVTSAESEGPDSSDSDDDSDDQTGHESDTDSILHSSELSDPPDDGIIRGPPPPIPMDRSRSPRRRSTTNKCEDKEATSAILPVCDSDEKPLSSMSEATADGQAEARSELKLANIVGVTKYDLTYETVPLPHSNEELRTVFWPWPSQWLCCNTARCKLHSATIMQLEQSVHWSQLIGKEGLTVSVYTDGSYLSTTATSGYGVVAILQWQKLEATFAVIGEQIRGNPTSPWKLAEMPALEAEQIAIAVALLWIGQMTSIFGLVDVTLHYDCMAAGKGADGQWNACNHFCQKLHGLELYVRHLCQYRLKLSHVKAHAGSAWNEMVDRLAKYAAAGQRGLTAAPDLNCQAFLAMDWAWAAAMAYASSHSALPIQAGKWLAWKVHAKQNGSPLTPQQLIPVLGTHSNSTTTGREIKFKAITLNVQGLKGKHGYISAQIKKAGCNILCLQETKDKEGTIATNDFLRFATDSKSHWGVAIWINRHEGLFTVDDKPFMIAEEDTHTLRSTERLLMIEIRKDNLKGLVFSGHCPHQARATERDAFLEELCGLLRQHIKDTFIIGGLDLNGRPELEVAGTTGDLPCGDTDITGRIAAQMFQECGLWLPATFQDFHVGPSETFCHPQGTKHRIDFVAIGGKFRTTAVKSEIAADIDNGNINEDHSAVQLEVVGTVDVPGGEPRLWKPRYDRAKMMTAEGKEIIRHGLEAFPQPSWETHVDSHYQRFLDYSHDLLQRHFGVPHDGPRAAYIPEKTWRLRQQKLRFKKIVGHRRRLWRDLLGRAFKQWSSQSEEDLEPVIARQGLLYQLAATGIGWATASIKHGIRVGKAAYLQGLVKDGAQGIHNILQRVKKVGFGGRRGRTISRPLPKLLRPDGEPVRSRSDRDLLWLEHFGEQEHAVIHRTNDYLQTITFKDHDLDQMQWDLSGFPNIMEIEDAIRATQKNKAAGIDAIPNEYLKAMPSSAALVLHPLVMKSMMCMTQPLHWRGGILYSAWKQSGSTASPSSYRSLFVSSAVGKLFHKTLRTKSQDQFQRILHSLHLGSKTRAPLAFATLYMTSHFRRHKRTGRPAAALFLDTKSAYYRVIRQTVMGDLRDDNNIRHLFSRFGLTDDDMADLLSLIERGGAMKEAGVHPMIQGAVRDVYRHTWCVSMNTTGKWLMEAKAGSRPGESWADAVFSFIYSRVLSKIAMVAEAEDLFSWAPWDVEVGILGEGTEGPDALLRDATWADDSTFPIDADTSAILLRKARRLAEVVIITCKSYGMQPNLGRGKTELLISLVGKGTQKARVQFFGHGRSSLILPDIEQELHVAPQYTHLGGVLDHKLTWQPEARKRLALANGAYDNGKTLLFQNKQLPLETRVGLFEITVLPTIFNLAIWVTGCDAWQRLSNGYSRILRRLFATKQIGEDLFRIPLPCVHMATNSWTLELHAVRARLGVLSALALEGPEPLWAMIQAEKTWAEQVRKDLLDLQQSIKDWPGLAPTAWPTWCGWIRENPARFKKAVKKMLQARHVKEMNMQQTRIGLWALAKQCQLQRPHLLLRCLWRCRACSKSFLTKAAIGAHLFKTHNRMATYRCYLDGSVCTACGRQYWSYPRLAAHLRSSKVCVAALSSTGCRKANVPAGFGSRAWRQMEVDQFNPAAPVAIDMDKIPVAESQWPDEVKTAHRDICHVLQRQRQWTDKDTVSQLVVDTLAKHPLFPQEETDLIAFIRQEIEDLQQANQDEPWEADTFSFLSDLLEARNAEQWLHTVDVGIKARAPTADTFLDFETMVDNFDWGDAVQTFGRQSETHEEVLEILDKAWDAGTPLFSGTSELPAAVFDPISFVPPRLRQLWDRVVQGDSFTVQADESFWASPWSALGELALDAVTLGAGSAAKATAATVFKRSAKVSKGRRKIQQLAKVMAKATGAKKANRLTVVARAVEKASRDVVKSFLRLRAGFRPLHRSPQALAQAKKVNRGLRSSHARKKTLSKIFEVQRHLQKELRKKGIAFSRSTPNNADVWKKVGQAMDLRDQLGDSAFVMYTVPADAFLQMTEVKMHEELLDAGAVTEFDESMGNAMFVSHQWLSDTHPDPHFQQLRTLQDALKNMVAGTSKVHLPVLSEMLSGRRRCPTASDFASGLHVWYDYFSIPQNADGQASLVRQNAIQSIPSYVARCEFFIVLCPAFRHRDQERTLSHATWGERGWCRTERAARELSTRSGGGGCVIVIESATHQTVWWRGNRMSDAPGEGAFTLDVDRVGIGSMITQMVWSKLLHFLEQRDYHNYRFLLNSHAARYFRALDVEPIDGLIPGFRTRIDPSVDDKGFMLERFLHQNGFRSIFERDSEGWPPVCFAAMSNNLVVLQALLDRRVDVNQSTSKPKADIGLPAKVTAMGMASLLRNNEAVEVLLSARAEVNSKFVGGGTTLHLACAGDNALGVRLLCHARADINQQAIPGLNPFMVACACGSGRAMKEMLALNPHVSLRHSLHIALMCAGGGSADSVPLLLEARANMNEQFRVQIREPGWWLLMNVMGVRHRLSPSRLTLLAYHHYDATPLMFGILSGCLDSVSSLLSAGARVDIRNYRNRIASDLAHEMLAPPWLIEACSIGSSESDTFFI</sequence>
<dbReference type="GO" id="GO:0004523">
    <property type="term" value="F:RNA-DNA hybrid ribonuclease activity"/>
    <property type="evidence" value="ECO:0007669"/>
    <property type="project" value="InterPro"/>
</dbReference>
<accession>A0A1Q9DDV5</accession>
<protein>
    <submittedName>
        <fullName evidence="3">Ankyrin repeat domain-containing protein 17</fullName>
    </submittedName>
</protein>
<dbReference type="EMBL" id="LSRX01000585">
    <property type="protein sequence ID" value="OLP93368.1"/>
    <property type="molecule type" value="Genomic_DNA"/>
</dbReference>
<dbReference type="InterPro" id="IPR036770">
    <property type="entry name" value="Ankyrin_rpt-contain_sf"/>
</dbReference>
<dbReference type="SUPFAM" id="SSF48403">
    <property type="entry name" value="Ankyrin repeat"/>
    <property type="match status" value="1"/>
</dbReference>
<dbReference type="InterPro" id="IPR002156">
    <property type="entry name" value="RNaseH_domain"/>
</dbReference>
<dbReference type="PROSITE" id="PS50157">
    <property type="entry name" value="ZINC_FINGER_C2H2_2"/>
    <property type="match status" value="1"/>
</dbReference>
<feature type="compositionally biased region" description="Low complexity" evidence="2">
    <location>
        <begin position="426"/>
        <end position="438"/>
    </location>
</feature>
<dbReference type="GO" id="GO:0003676">
    <property type="term" value="F:nucleic acid binding"/>
    <property type="evidence" value="ECO:0007669"/>
    <property type="project" value="InterPro"/>
</dbReference>
<dbReference type="SUPFAM" id="SSF56219">
    <property type="entry name" value="DNase I-like"/>
    <property type="match status" value="1"/>
</dbReference>
<dbReference type="PROSITE" id="PS50879">
    <property type="entry name" value="RNASE_H_1"/>
    <property type="match status" value="1"/>
</dbReference>
<keyword evidence="4" id="KW-1185">Reference proteome</keyword>
<feature type="compositionally biased region" description="Basic and acidic residues" evidence="2">
    <location>
        <begin position="445"/>
        <end position="465"/>
    </location>
</feature>
<evidence type="ECO:0000313" key="3">
    <source>
        <dbReference type="EMBL" id="OLP93368.1"/>
    </source>
</evidence>
<feature type="region of interest" description="Disordered" evidence="2">
    <location>
        <begin position="418"/>
        <end position="545"/>
    </location>
</feature>
<dbReference type="InterPro" id="IPR036397">
    <property type="entry name" value="RNaseH_sf"/>
</dbReference>
<feature type="compositionally biased region" description="Low complexity" evidence="2">
    <location>
        <begin position="477"/>
        <end position="503"/>
    </location>
</feature>
<dbReference type="InterPro" id="IPR051616">
    <property type="entry name" value="Cul2-RING_E3_ligase_SR"/>
</dbReference>
<feature type="compositionally biased region" description="Acidic residues" evidence="2">
    <location>
        <begin position="1069"/>
        <end position="1082"/>
    </location>
</feature>
<reference evidence="3 4" key="1">
    <citation type="submission" date="2016-02" db="EMBL/GenBank/DDBJ databases">
        <title>Genome analysis of coral dinoflagellate symbionts highlights evolutionary adaptations to a symbiotic lifestyle.</title>
        <authorList>
            <person name="Aranda M."/>
            <person name="Li Y."/>
            <person name="Liew Y.J."/>
            <person name="Baumgarten S."/>
            <person name="Simakov O."/>
            <person name="Wilson M."/>
            <person name="Piel J."/>
            <person name="Ashoor H."/>
            <person name="Bougouffa S."/>
            <person name="Bajic V.B."/>
            <person name="Ryu T."/>
            <person name="Ravasi T."/>
            <person name="Bayer T."/>
            <person name="Micklem G."/>
            <person name="Kim H."/>
            <person name="Bhak J."/>
            <person name="Lajeunesse T.C."/>
            <person name="Voolstra C.R."/>
        </authorList>
    </citation>
    <scope>NUCLEOTIDE SEQUENCE [LARGE SCALE GENOMIC DNA]</scope>
    <source>
        <strain evidence="3 4">CCMP2467</strain>
    </source>
</reference>
<dbReference type="InterPro" id="IPR036691">
    <property type="entry name" value="Endo/exonu/phosph_ase_sf"/>
</dbReference>
<evidence type="ECO:0000313" key="4">
    <source>
        <dbReference type="Proteomes" id="UP000186817"/>
    </source>
</evidence>
<organism evidence="3 4">
    <name type="scientific">Symbiodinium microadriaticum</name>
    <name type="common">Dinoflagellate</name>
    <name type="synonym">Zooxanthella microadriatica</name>
    <dbReference type="NCBI Taxonomy" id="2951"/>
    <lineage>
        <taxon>Eukaryota</taxon>
        <taxon>Sar</taxon>
        <taxon>Alveolata</taxon>
        <taxon>Dinophyceae</taxon>
        <taxon>Suessiales</taxon>
        <taxon>Symbiodiniaceae</taxon>
        <taxon>Symbiodinium</taxon>
    </lineage>
</organism>
<gene>
    <name evidence="3" type="primary">ANKRD17</name>
    <name evidence="3" type="ORF">AK812_SmicGene24763</name>
</gene>
<dbReference type="InterPro" id="IPR002110">
    <property type="entry name" value="Ankyrin_rpt"/>
</dbReference>
<evidence type="ECO:0000256" key="2">
    <source>
        <dbReference type="SAM" id="MobiDB-lite"/>
    </source>
</evidence>
<dbReference type="InterPro" id="IPR012337">
    <property type="entry name" value="RNaseH-like_sf"/>
</dbReference>
<feature type="compositionally biased region" description="Basic and acidic residues" evidence="2">
    <location>
        <begin position="514"/>
        <end position="541"/>
    </location>
</feature>
<evidence type="ECO:0000256" key="1">
    <source>
        <dbReference type="SAM" id="Coils"/>
    </source>
</evidence>
<proteinExistence type="predicted"/>
<dbReference type="PANTHER" id="PTHR46224:SF64">
    <property type="entry name" value="IQ MOTIF AND ANKYRIN REPEAT DOMAIN-CONTAINING PROTEIN 1"/>
    <property type="match status" value="1"/>
</dbReference>
<comment type="caution">
    <text evidence="3">The sequence shown here is derived from an EMBL/GenBank/DDBJ whole genome shotgun (WGS) entry which is preliminary data.</text>
</comment>
<dbReference type="SUPFAM" id="SSF53098">
    <property type="entry name" value="Ribonuclease H-like"/>
    <property type="match status" value="1"/>
</dbReference>
<dbReference type="Gene3D" id="1.25.40.20">
    <property type="entry name" value="Ankyrin repeat-containing domain"/>
    <property type="match status" value="1"/>
</dbReference>
<dbReference type="Gene3D" id="3.30.420.10">
    <property type="entry name" value="Ribonuclease H-like superfamily/Ribonuclease H"/>
    <property type="match status" value="1"/>
</dbReference>
<feature type="coiled-coil region" evidence="1">
    <location>
        <begin position="285"/>
        <end position="312"/>
    </location>
</feature>
<dbReference type="InterPro" id="IPR013087">
    <property type="entry name" value="Znf_C2H2_type"/>
</dbReference>
<dbReference type="PROSITE" id="PS00028">
    <property type="entry name" value="ZINC_FINGER_C2H2_1"/>
    <property type="match status" value="1"/>
</dbReference>
<keyword evidence="1" id="KW-0175">Coiled coil</keyword>
<dbReference type="PROSITE" id="PS50088">
    <property type="entry name" value="ANK_REPEAT"/>
    <property type="match status" value="1"/>
</dbReference>
<name>A0A1Q9DDV5_SYMMI</name>
<dbReference type="PANTHER" id="PTHR46224">
    <property type="entry name" value="ANKYRIN REPEAT FAMILY PROTEIN"/>
    <property type="match status" value="1"/>
</dbReference>
<dbReference type="Gene3D" id="3.60.10.10">
    <property type="entry name" value="Endonuclease/exonuclease/phosphatase"/>
    <property type="match status" value="1"/>
</dbReference>
<feature type="region of interest" description="Disordered" evidence="2">
    <location>
        <begin position="1064"/>
        <end position="1156"/>
    </location>
</feature>
<dbReference type="OrthoDB" id="412616at2759"/>
<dbReference type="Pfam" id="PF03372">
    <property type="entry name" value="Exo_endo_phos"/>
    <property type="match status" value="1"/>
</dbReference>
<dbReference type="Proteomes" id="UP000186817">
    <property type="component" value="Unassembled WGS sequence"/>
</dbReference>
<dbReference type="InterPro" id="IPR005135">
    <property type="entry name" value="Endo/exonuclease/phosphatase"/>
</dbReference>
<dbReference type="SMART" id="SM00248">
    <property type="entry name" value="ANK"/>
    <property type="match status" value="5"/>
</dbReference>